<dbReference type="SMART" id="SM00327">
    <property type="entry name" value="VWA"/>
    <property type="match status" value="1"/>
</dbReference>
<dbReference type="RefSeq" id="WP_088874815.1">
    <property type="nucleotide sequence ID" value="NZ_CP022112.1"/>
</dbReference>
<reference evidence="2 3" key="1">
    <citation type="submission" date="2017-06" db="EMBL/GenBank/DDBJ databases">
        <title>Complete genome sequence of Nitrospirillum amazonense strain CBAmC, an endophytic nitrogen-fixing and plant growth-promoting bacterium, isolated from sugarcane.</title>
        <authorList>
            <person name="Schwab S."/>
            <person name="dos Santos Teixeira K.R."/>
            <person name="Simoes Araujo J.L."/>
            <person name="Soares Vidal M."/>
            <person name="Borges de Freitas H.R."/>
            <person name="Rivello Crivelaro A.L."/>
            <person name="Bueno de Camargo Nunes A."/>
            <person name="dos Santos C.M."/>
            <person name="Palmeira da Silva Rosa D."/>
            <person name="da Silva Padilha D."/>
            <person name="da Silva E."/>
            <person name="Araujo Terra L."/>
            <person name="Soares Mendes V."/>
            <person name="Farinelli L."/>
            <person name="Magalhaes Cruz L."/>
            <person name="Baldani J.I."/>
        </authorList>
    </citation>
    <scope>NUCLEOTIDE SEQUENCE [LARGE SCALE GENOMIC DNA]</scope>
    <source>
        <strain evidence="2 3">CBAmC</strain>
    </source>
</reference>
<dbReference type="CDD" id="cd00198">
    <property type="entry name" value="vWFA"/>
    <property type="match status" value="1"/>
</dbReference>
<gene>
    <name evidence="2" type="ORF">Y958_26230</name>
</gene>
<protein>
    <submittedName>
        <fullName evidence="2">VWA domain-containing protein</fullName>
    </submittedName>
</protein>
<dbReference type="InterPro" id="IPR002035">
    <property type="entry name" value="VWF_A"/>
</dbReference>
<dbReference type="EMBL" id="CP022112">
    <property type="protein sequence ID" value="ASG24385.1"/>
    <property type="molecule type" value="Genomic_DNA"/>
</dbReference>
<dbReference type="PROSITE" id="PS50234">
    <property type="entry name" value="VWFA"/>
    <property type="match status" value="1"/>
</dbReference>
<evidence type="ECO:0000313" key="2">
    <source>
        <dbReference type="EMBL" id="ASG24385.1"/>
    </source>
</evidence>
<dbReference type="SUPFAM" id="SSF53300">
    <property type="entry name" value="vWA-like"/>
    <property type="match status" value="1"/>
</dbReference>
<dbReference type="InterPro" id="IPR036465">
    <property type="entry name" value="vWFA_dom_sf"/>
</dbReference>
<sequence>MTLGVDQPWMLVLLPLVVLPWLRSPHRRTAVGSIAVVPADHLSAWLGHILRGAGALTIGLIVLALSSPYAGGRTVSRIGTGAQLVLLLDRSGSMNDTFAGRTPAGAEESKASATKRLLREFIGRRPHDLFGVAAFSTAPMLVLPLTDHQDAVLAAVNASDRRGLDFTNIARGLGMALSMFAADRPDEHHVILLVSDGGAVIDPHVQDQLRAAFARHRADLYFLFLRTAGSKGLFDTPAPGEDTPQAMPERFLHLYFQTLGIPYHAFQAESPQQVEEAIRQVDALERYPITYTERLPRHDLTGWAYALACLPTLVLLAAKLAEARITPQPQVLAVMSPRRRKAA</sequence>
<keyword evidence="3" id="KW-1185">Reference proteome</keyword>
<evidence type="ECO:0000259" key="1">
    <source>
        <dbReference type="PROSITE" id="PS50234"/>
    </source>
</evidence>
<evidence type="ECO:0000313" key="3">
    <source>
        <dbReference type="Proteomes" id="UP000197153"/>
    </source>
</evidence>
<dbReference type="Proteomes" id="UP000197153">
    <property type="component" value="Chromosome 3"/>
</dbReference>
<dbReference type="AlphaFoldDB" id="A0A248K088"/>
<dbReference type="Gene3D" id="3.40.50.410">
    <property type="entry name" value="von Willebrand factor, type A domain"/>
    <property type="match status" value="1"/>
</dbReference>
<proteinExistence type="predicted"/>
<dbReference type="Pfam" id="PF13519">
    <property type="entry name" value="VWA_2"/>
    <property type="match status" value="1"/>
</dbReference>
<dbReference type="KEGG" id="nao:Y958_26230"/>
<accession>A0A248K088</accession>
<feature type="domain" description="VWFA" evidence="1">
    <location>
        <begin position="83"/>
        <end position="281"/>
    </location>
</feature>
<organism evidence="2 3">
    <name type="scientific">Nitrospirillum viridazoti CBAmc</name>
    <dbReference type="NCBI Taxonomy" id="1441467"/>
    <lineage>
        <taxon>Bacteria</taxon>
        <taxon>Pseudomonadati</taxon>
        <taxon>Pseudomonadota</taxon>
        <taxon>Alphaproteobacteria</taxon>
        <taxon>Rhodospirillales</taxon>
        <taxon>Azospirillaceae</taxon>
        <taxon>Nitrospirillum</taxon>
        <taxon>Nitrospirillum viridazoti</taxon>
    </lineage>
</organism>
<name>A0A248K088_9PROT</name>